<accession>A0A0K1JDH1</accession>
<evidence type="ECO:0000313" key="4">
    <source>
        <dbReference type="Proteomes" id="UP000066480"/>
    </source>
</evidence>
<name>A0A0K1JDH1_9MICO</name>
<dbReference type="InterPro" id="IPR005545">
    <property type="entry name" value="YCII"/>
</dbReference>
<protein>
    <recommendedName>
        <fullName evidence="2">YCII-related domain-containing protein</fullName>
    </recommendedName>
</protein>
<dbReference type="NCBIfam" id="NF009508">
    <property type="entry name" value="PRK12866.1"/>
    <property type="match status" value="1"/>
</dbReference>
<dbReference type="AlphaFoldDB" id="A0A0K1JDH1"/>
<evidence type="ECO:0000256" key="1">
    <source>
        <dbReference type="ARBA" id="ARBA00007689"/>
    </source>
</evidence>
<dbReference type="EMBL" id="CP011112">
    <property type="protein sequence ID" value="AKU14746.1"/>
    <property type="molecule type" value="Genomic_DNA"/>
</dbReference>
<dbReference type="PANTHER" id="PTHR33606">
    <property type="entry name" value="PROTEIN YCII"/>
    <property type="match status" value="1"/>
</dbReference>
<organism evidence="3 4">
    <name type="scientific">Luteipulveratus mongoliensis</name>
    <dbReference type="NCBI Taxonomy" id="571913"/>
    <lineage>
        <taxon>Bacteria</taxon>
        <taxon>Bacillati</taxon>
        <taxon>Actinomycetota</taxon>
        <taxon>Actinomycetes</taxon>
        <taxon>Micrococcales</taxon>
        <taxon>Dermacoccaceae</taxon>
        <taxon>Luteipulveratus</taxon>
    </lineage>
</organism>
<evidence type="ECO:0000313" key="3">
    <source>
        <dbReference type="EMBL" id="AKU14746.1"/>
    </source>
</evidence>
<dbReference type="InterPro" id="IPR011008">
    <property type="entry name" value="Dimeric_a/b-barrel"/>
</dbReference>
<dbReference type="RefSeq" id="WP_052589275.1">
    <property type="nucleotide sequence ID" value="NZ_CP011112.1"/>
</dbReference>
<gene>
    <name evidence="3" type="ORF">VV02_00755</name>
</gene>
<dbReference type="KEGG" id="lmoi:VV02_00755"/>
<dbReference type="Pfam" id="PF03795">
    <property type="entry name" value="YCII"/>
    <property type="match status" value="1"/>
</dbReference>
<sequence length="102" mass="11070">MHFTLTYTYASDYLEKREAVRPIHLRYAWAAADRGELVLGGAVGDPPAEGLLVFDVPDAAAVEAFAEADPYVLKGVVQSWRVEPWTTVVGPTAATPVRPDAE</sequence>
<dbReference type="OrthoDB" id="2293521at2"/>
<dbReference type="STRING" id="571913.VV02_00755"/>
<feature type="domain" description="YCII-related" evidence="2">
    <location>
        <begin position="1"/>
        <end position="86"/>
    </location>
</feature>
<proteinExistence type="inferred from homology"/>
<dbReference type="InterPro" id="IPR051807">
    <property type="entry name" value="Sec-metab_biosynth-assoc"/>
</dbReference>
<dbReference type="Gene3D" id="3.30.70.1060">
    <property type="entry name" value="Dimeric alpha+beta barrel"/>
    <property type="match status" value="1"/>
</dbReference>
<reference evidence="3 4" key="1">
    <citation type="submission" date="2015-03" db="EMBL/GenBank/DDBJ databases">
        <title>Luteipulveratus halotolerans sp. nov., a novel actinobacterium (Dermacoccaceae) from Sarawak, Malaysia.</title>
        <authorList>
            <person name="Juboi H."/>
            <person name="Basik A."/>
            <person name="Shamsul S.S."/>
            <person name="Arnold P."/>
            <person name="Schmitt E.K."/>
            <person name="Sanglier J.-J."/>
            <person name="Yeo T."/>
        </authorList>
    </citation>
    <scope>NUCLEOTIDE SEQUENCE [LARGE SCALE GENOMIC DNA]</scope>
    <source>
        <strain evidence="3 4">MN07-A0370</strain>
    </source>
</reference>
<dbReference type="SUPFAM" id="SSF54909">
    <property type="entry name" value="Dimeric alpha+beta barrel"/>
    <property type="match status" value="1"/>
</dbReference>
<dbReference type="PATRIC" id="fig|571913.6.peg.152"/>
<evidence type="ECO:0000259" key="2">
    <source>
        <dbReference type="Pfam" id="PF03795"/>
    </source>
</evidence>
<dbReference type="Proteomes" id="UP000066480">
    <property type="component" value="Chromosome"/>
</dbReference>
<keyword evidence="4" id="KW-1185">Reference proteome</keyword>
<dbReference type="PANTHER" id="PTHR33606:SF3">
    <property type="entry name" value="PROTEIN YCII"/>
    <property type="match status" value="1"/>
</dbReference>
<comment type="similarity">
    <text evidence="1">Belongs to the YciI family.</text>
</comment>